<gene>
    <name evidence="1" type="ORF">J2S17_004059</name>
</gene>
<sequence>MGGVEKSSQFFKISNSLLDYLVNKYILNLVFSVTDRISPISNWNWPLRGTLAPIKYAHKSYSLSDGKGTIISSLASRYVSDIKVINSSAPLVIITLLEDSDFCYSIVLFRSVAFSIRITVKTNHAFLDSLYDSR</sequence>
<proteinExistence type="predicted"/>
<organism evidence="1 2">
    <name type="scientific">Cytobacillus purgationiresistens</name>
    <dbReference type="NCBI Taxonomy" id="863449"/>
    <lineage>
        <taxon>Bacteria</taxon>
        <taxon>Bacillati</taxon>
        <taxon>Bacillota</taxon>
        <taxon>Bacilli</taxon>
        <taxon>Bacillales</taxon>
        <taxon>Bacillaceae</taxon>
        <taxon>Cytobacillus</taxon>
    </lineage>
</organism>
<keyword evidence="2" id="KW-1185">Reference proteome</keyword>
<name>A0ABU0AMZ6_9BACI</name>
<reference evidence="1 2" key="1">
    <citation type="submission" date="2023-07" db="EMBL/GenBank/DDBJ databases">
        <title>Genomic Encyclopedia of Type Strains, Phase IV (KMG-IV): sequencing the most valuable type-strain genomes for metagenomic binning, comparative biology and taxonomic classification.</title>
        <authorList>
            <person name="Goeker M."/>
        </authorList>
    </citation>
    <scope>NUCLEOTIDE SEQUENCE [LARGE SCALE GENOMIC DNA]</scope>
    <source>
        <strain evidence="1 2">DSM 23494</strain>
    </source>
</reference>
<protein>
    <submittedName>
        <fullName evidence="1">Uncharacterized protein</fullName>
    </submittedName>
</protein>
<accession>A0ABU0AMZ6</accession>
<dbReference type="Proteomes" id="UP001238088">
    <property type="component" value="Unassembled WGS sequence"/>
</dbReference>
<evidence type="ECO:0000313" key="1">
    <source>
        <dbReference type="EMBL" id="MDQ0272167.1"/>
    </source>
</evidence>
<comment type="caution">
    <text evidence="1">The sequence shown here is derived from an EMBL/GenBank/DDBJ whole genome shotgun (WGS) entry which is preliminary data.</text>
</comment>
<dbReference type="EMBL" id="JAUSUB010000020">
    <property type="protein sequence ID" value="MDQ0272167.1"/>
    <property type="molecule type" value="Genomic_DNA"/>
</dbReference>
<evidence type="ECO:0000313" key="2">
    <source>
        <dbReference type="Proteomes" id="UP001238088"/>
    </source>
</evidence>